<organism evidence="1 2">
    <name type="scientific">Zalaria obscura</name>
    <dbReference type="NCBI Taxonomy" id="2024903"/>
    <lineage>
        <taxon>Eukaryota</taxon>
        <taxon>Fungi</taxon>
        <taxon>Dikarya</taxon>
        <taxon>Ascomycota</taxon>
        <taxon>Pezizomycotina</taxon>
        <taxon>Dothideomycetes</taxon>
        <taxon>Dothideomycetidae</taxon>
        <taxon>Dothideales</taxon>
        <taxon>Zalariaceae</taxon>
        <taxon>Zalaria</taxon>
    </lineage>
</organism>
<comment type="caution">
    <text evidence="1">The sequence shown here is derived from an EMBL/GenBank/DDBJ whole genome shotgun (WGS) entry which is preliminary data.</text>
</comment>
<accession>A0ACC3SIH3</accession>
<reference evidence="1" key="1">
    <citation type="submission" date="2024-02" db="EMBL/GenBank/DDBJ databases">
        <title>Metagenome Assembled Genome of Zalaria obscura JY119.</title>
        <authorList>
            <person name="Vighnesh L."/>
            <person name="Jagadeeshwari U."/>
            <person name="Venkata Ramana C."/>
            <person name="Sasikala C."/>
        </authorList>
    </citation>
    <scope>NUCLEOTIDE SEQUENCE</scope>
    <source>
        <strain evidence="1">JY119</strain>
    </source>
</reference>
<sequence>MLPAIKCSSCGAEIAISMMGEHSSTNVQSPPPPPYTAPPSNVSSTVRGHLKPGRAPPPRIDASVANKPYVNTGLLTPISNAGSSRSASPRSPTNDPYRLPPVRSMTSPIPRPFARPPSPQLSSNLDCAFPPFPASRPSTSSSSRSKSPPRQEPAMGNINSKLSTEITSPYGPISPRVDGSSSVAQRMNGITPGPFAARRKGSNETTNSDEKKEQPPLAVKNGDSTREDELNYETKRGQPQRTFSASSEVSLSSSVGSTTSSVVNRAGKAAPPRPLRPSEPIDGFLAALKEGQVTSDWSSRPVSPSARSNTFPTSPAASSQSIRSNTSPTPSTGSTLTPYNFSRAPSAPAVPPVRSTLGLQTENQPTSAAQMLPDEAFVASPIQESDRTKVPPRGDSRNGTRIDYRLNDAPPVPMSPTVQTAFQAHSTHPSTDSASSTSSTHSARSYGSGSARLGPSPATSAASSMTVLSNVNEEPFEVPNAPAPLQSRPKPNQYHSTDSSDSDNAWPMGGNATREPASKPRPVDTPLAGSPVKARPSPQLNSRMDPPESPMDPALQSGQVRRPQPPESSPSLRRQQHGFGAPQHRRHPVEGRPSAPRERRPGTGTASKHTCRGCQEPITGKSVKAADGRLTGRYHKQCFVCKTCNSPFATADFYVIDNDPYCERHYHQLNDSLCTSCDRGIEGQYLETQQRQKFHPHCFTCIDCNMVLSDDYFEINGRVYCERHAFTAIRAQSSSLGPNKNWERRTTRLMVM</sequence>
<dbReference type="EMBL" id="JAMKPW020000008">
    <property type="protein sequence ID" value="KAK8215297.1"/>
    <property type="molecule type" value="Genomic_DNA"/>
</dbReference>
<evidence type="ECO:0000313" key="2">
    <source>
        <dbReference type="Proteomes" id="UP001320706"/>
    </source>
</evidence>
<gene>
    <name evidence="1" type="ORF">M8818_001918</name>
</gene>
<dbReference type="Proteomes" id="UP001320706">
    <property type="component" value="Unassembled WGS sequence"/>
</dbReference>
<keyword evidence="2" id="KW-1185">Reference proteome</keyword>
<protein>
    <submittedName>
        <fullName evidence="1">Uncharacterized protein</fullName>
    </submittedName>
</protein>
<name>A0ACC3SIH3_9PEZI</name>
<proteinExistence type="predicted"/>
<evidence type="ECO:0000313" key="1">
    <source>
        <dbReference type="EMBL" id="KAK8215297.1"/>
    </source>
</evidence>